<feature type="domain" description="Far11/STRP N-terminal" evidence="2">
    <location>
        <begin position="38"/>
        <end position="167"/>
    </location>
</feature>
<dbReference type="PANTHER" id="PTHR13239:SF4">
    <property type="entry name" value="AT25231P"/>
    <property type="match status" value="1"/>
</dbReference>
<evidence type="ECO:0000313" key="4">
    <source>
        <dbReference type="Proteomes" id="UP001430953"/>
    </source>
</evidence>
<sequence>MLGDVAMDANGNGKPTWDSRPTVHFHRRAASNDESNKTTDLEFVYDDTDIHANEIAELYSYTEQYELQLNLKAFEDQMEWYKLRPWWQNLTRPEMKSIIYKLLDQLEVSNKQLRMKAARCILYLAQGCWAEVQSDKEQQDWSRVNVMLLYEVGIFPAFVELLNIEIE</sequence>
<dbReference type="EMBL" id="JADYXP020000001">
    <property type="protein sequence ID" value="KAL0134531.1"/>
    <property type="molecule type" value="Genomic_DNA"/>
</dbReference>
<dbReference type="InterPro" id="IPR012486">
    <property type="entry name" value="Far11/STRP_N"/>
</dbReference>
<reference evidence="3 4" key="1">
    <citation type="submission" date="2023-03" db="EMBL/GenBank/DDBJ databases">
        <title>High recombination rates correlate with genetic variation in Cardiocondyla obscurior ants.</title>
        <authorList>
            <person name="Errbii M."/>
        </authorList>
    </citation>
    <scope>NUCLEOTIDE SEQUENCE [LARGE SCALE GENOMIC DNA]</scope>
    <source>
        <strain evidence="3">Alpha-2009</strain>
        <tissue evidence="3">Whole body</tissue>
    </source>
</reference>
<protein>
    <recommendedName>
        <fullName evidence="2">Far11/STRP N-terminal domain-containing protein</fullName>
    </recommendedName>
</protein>
<gene>
    <name evidence="3" type="ORF">PUN28_001365</name>
</gene>
<feature type="region of interest" description="Disordered" evidence="1">
    <location>
        <begin position="1"/>
        <end position="21"/>
    </location>
</feature>
<evidence type="ECO:0000259" key="2">
    <source>
        <dbReference type="SMART" id="SM01292"/>
    </source>
</evidence>
<proteinExistence type="predicted"/>
<dbReference type="PANTHER" id="PTHR13239">
    <property type="entry name" value="PROTEIN REQUIRED FOR HYPHAL ANASTOMOSIS HAM-2"/>
    <property type="match status" value="1"/>
</dbReference>
<comment type="caution">
    <text evidence="3">The sequence shown here is derived from an EMBL/GenBank/DDBJ whole genome shotgun (WGS) entry which is preliminary data.</text>
</comment>
<dbReference type="GO" id="GO:0007010">
    <property type="term" value="P:cytoskeleton organization"/>
    <property type="evidence" value="ECO:0007669"/>
    <property type="project" value="TreeGrafter"/>
</dbReference>
<dbReference type="GO" id="GO:0005829">
    <property type="term" value="C:cytosol"/>
    <property type="evidence" value="ECO:0007669"/>
    <property type="project" value="TreeGrafter"/>
</dbReference>
<organism evidence="3 4">
    <name type="scientific">Cardiocondyla obscurior</name>
    <dbReference type="NCBI Taxonomy" id="286306"/>
    <lineage>
        <taxon>Eukaryota</taxon>
        <taxon>Metazoa</taxon>
        <taxon>Ecdysozoa</taxon>
        <taxon>Arthropoda</taxon>
        <taxon>Hexapoda</taxon>
        <taxon>Insecta</taxon>
        <taxon>Pterygota</taxon>
        <taxon>Neoptera</taxon>
        <taxon>Endopterygota</taxon>
        <taxon>Hymenoptera</taxon>
        <taxon>Apocrita</taxon>
        <taxon>Aculeata</taxon>
        <taxon>Formicoidea</taxon>
        <taxon>Formicidae</taxon>
        <taxon>Myrmicinae</taxon>
        <taxon>Cardiocondyla</taxon>
    </lineage>
</organism>
<name>A0AAW2H4M3_9HYME</name>
<dbReference type="Pfam" id="PF07923">
    <property type="entry name" value="N1221"/>
    <property type="match status" value="1"/>
</dbReference>
<dbReference type="Proteomes" id="UP001430953">
    <property type="component" value="Unassembled WGS sequence"/>
</dbReference>
<keyword evidence="4" id="KW-1185">Reference proteome</keyword>
<evidence type="ECO:0000256" key="1">
    <source>
        <dbReference type="SAM" id="MobiDB-lite"/>
    </source>
</evidence>
<dbReference type="SMART" id="SM01292">
    <property type="entry name" value="N1221"/>
    <property type="match status" value="1"/>
</dbReference>
<dbReference type="InterPro" id="IPR040185">
    <property type="entry name" value="Far11/STRP"/>
</dbReference>
<accession>A0AAW2H4M3</accession>
<dbReference type="AlphaFoldDB" id="A0AAW2H4M3"/>
<evidence type="ECO:0000313" key="3">
    <source>
        <dbReference type="EMBL" id="KAL0134531.1"/>
    </source>
</evidence>